<dbReference type="InterPro" id="IPR000387">
    <property type="entry name" value="Tyr_Pase_dom"/>
</dbReference>
<evidence type="ECO:0000313" key="3">
    <source>
        <dbReference type="EMBL" id="MCS7483599.1"/>
    </source>
</evidence>
<dbReference type="InterPro" id="IPR016130">
    <property type="entry name" value="Tyr_Pase_AS"/>
</dbReference>
<dbReference type="PROSITE" id="PS50056">
    <property type="entry name" value="TYR_PHOSPHATASE_2"/>
    <property type="match status" value="1"/>
</dbReference>
<dbReference type="Proteomes" id="UP001141259">
    <property type="component" value="Unassembled WGS sequence"/>
</dbReference>
<protein>
    <recommendedName>
        <fullName evidence="2">Tyrosine specific protein phosphatases domain-containing protein</fullName>
    </recommendedName>
</protein>
<evidence type="ECO:0000259" key="2">
    <source>
        <dbReference type="PROSITE" id="PS50056"/>
    </source>
</evidence>
<feature type="region of interest" description="Disordered" evidence="1">
    <location>
        <begin position="1"/>
        <end position="21"/>
    </location>
</feature>
<dbReference type="Gene3D" id="3.90.190.10">
    <property type="entry name" value="Protein tyrosine phosphatase superfamily"/>
    <property type="match status" value="1"/>
</dbReference>
<gene>
    <name evidence="3" type="ORF">NZH93_42740</name>
</gene>
<dbReference type="Pfam" id="PF22785">
    <property type="entry name" value="Tc-R-P"/>
    <property type="match status" value="1"/>
</dbReference>
<proteinExistence type="predicted"/>
<evidence type="ECO:0000313" key="4">
    <source>
        <dbReference type="Proteomes" id="UP001141259"/>
    </source>
</evidence>
<evidence type="ECO:0000256" key="1">
    <source>
        <dbReference type="SAM" id="MobiDB-lite"/>
    </source>
</evidence>
<keyword evidence="4" id="KW-1185">Reference proteome</keyword>
<reference evidence="3" key="1">
    <citation type="submission" date="2022-08" db="EMBL/GenBank/DDBJ databases">
        <authorList>
            <person name="Tistechok S."/>
            <person name="Samborskyy M."/>
            <person name="Roman I."/>
        </authorList>
    </citation>
    <scope>NUCLEOTIDE SEQUENCE</scope>
    <source>
        <strain evidence="3">DSM 103496</strain>
    </source>
</reference>
<organism evidence="3 4">
    <name type="scientific">Umezawaea endophytica</name>
    <dbReference type="NCBI Taxonomy" id="1654476"/>
    <lineage>
        <taxon>Bacteria</taxon>
        <taxon>Bacillati</taxon>
        <taxon>Actinomycetota</taxon>
        <taxon>Actinomycetes</taxon>
        <taxon>Pseudonocardiales</taxon>
        <taxon>Pseudonocardiaceae</taxon>
        <taxon>Umezawaea</taxon>
    </lineage>
</organism>
<dbReference type="SUPFAM" id="SSF52799">
    <property type="entry name" value="(Phosphotyrosine protein) phosphatases II"/>
    <property type="match status" value="1"/>
</dbReference>
<feature type="domain" description="Tyrosine specific protein phosphatases" evidence="2">
    <location>
        <begin position="86"/>
        <end position="153"/>
    </location>
</feature>
<sequence length="164" mass="17716">MQKPTTYPIHHNFPGHLSTMPRPSGGAALTADLTSLRARGTDILVSALTEREQQDLHLTAEATTATEAGLEFHAIPIGDFGIPNRDEITPTLTHLLDRLHGGAHVVVHCWAGIGRSSLLAASLLVMDGVAPTTAWQLITDARGVTVPETNEQRAWVDPFHVKHD</sequence>
<dbReference type="EMBL" id="JANYMP010000035">
    <property type="protein sequence ID" value="MCS7483599.1"/>
    <property type="molecule type" value="Genomic_DNA"/>
</dbReference>
<name>A0A9X3A5A7_9PSEU</name>
<comment type="caution">
    <text evidence="3">The sequence shown here is derived from an EMBL/GenBank/DDBJ whole genome shotgun (WGS) entry which is preliminary data.</text>
</comment>
<dbReference type="PROSITE" id="PS00383">
    <property type="entry name" value="TYR_PHOSPHATASE_1"/>
    <property type="match status" value="1"/>
</dbReference>
<accession>A0A9X3A5A7</accession>
<dbReference type="RefSeq" id="WP_259629056.1">
    <property type="nucleotide sequence ID" value="NZ_JANYMP010000035.1"/>
</dbReference>
<dbReference type="AlphaFoldDB" id="A0A9X3A5A7"/>
<dbReference type="InterPro" id="IPR029021">
    <property type="entry name" value="Prot-tyrosine_phosphatase-like"/>
</dbReference>